<proteinExistence type="predicted"/>
<dbReference type="PANTHER" id="PTHR11941">
    <property type="entry name" value="ENOYL-COA HYDRATASE-RELATED"/>
    <property type="match status" value="1"/>
</dbReference>
<dbReference type="Pfam" id="PF00378">
    <property type="entry name" value="ECH_1"/>
    <property type="match status" value="1"/>
</dbReference>
<sequence>MSWTIERRGRVAVVTMTTNPVNAQGRAFFADLHEAFDRLERDHPECPVVLTGTAGRFSAGLDLGEHFPLFAGDRAAVTSWFEDYRATNMRLFTYPRPTVAAVNGHAFAGGLITAAVCDYRVSVAEGAEFGLNEVPIGIPMPSVYVRMLAYAWGEPVASRACLLGEIFSPAQAHALGMVHELAEAGEVVERAVEVAGMTPQDCIEQYAFTKRACQAAALRDIADLADPLDKELPAGMTSDGARHAHRRYWRHLKGGPAPW</sequence>
<dbReference type="EMBL" id="CP108140">
    <property type="protein sequence ID" value="WTP84134.1"/>
    <property type="molecule type" value="Genomic_DNA"/>
</dbReference>
<name>A0AAU1HPL5_9ACTN</name>
<dbReference type="AlphaFoldDB" id="A0AAU1HPL5"/>
<protein>
    <submittedName>
        <fullName evidence="1">Enoyl-CoA hydratase/isomerase family protein</fullName>
    </submittedName>
</protein>
<reference evidence="1" key="1">
    <citation type="submission" date="2022-10" db="EMBL/GenBank/DDBJ databases">
        <title>The complete genomes of actinobacterial strains from the NBC collection.</title>
        <authorList>
            <person name="Joergensen T.S."/>
            <person name="Alvarez Arevalo M."/>
            <person name="Sterndorff E.B."/>
            <person name="Faurdal D."/>
            <person name="Vuksanovic O."/>
            <person name="Mourched A.-S."/>
            <person name="Charusanti P."/>
            <person name="Shaw S."/>
            <person name="Blin K."/>
            <person name="Weber T."/>
        </authorList>
    </citation>
    <scope>NUCLEOTIDE SEQUENCE</scope>
    <source>
        <strain evidence="1">NBC 00180</strain>
    </source>
</reference>
<evidence type="ECO:0000313" key="1">
    <source>
        <dbReference type="EMBL" id="WTP84134.1"/>
    </source>
</evidence>
<dbReference type="InterPro" id="IPR029045">
    <property type="entry name" value="ClpP/crotonase-like_dom_sf"/>
</dbReference>
<accession>A0AAU1HPL5</accession>
<dbReference type="Gene3D" id="3.90.226.10">
    <property type="entry name" value="2-enoyl-CoA Hydratase, Chain A, domain 1"/>
    <property type="match status" value="1"/>
</dbReference>
<dbReference type="CDD" id="cd06558">
    <property type="entry name" value="crotonase-like"/>
    <property type="match status" value="1"/>
</dbReference>
<gene>
    <name evidence="1" type="ORF">OG477_01570</name>
</gene>
<dbReference type="GO" id="GO:0006635">
    <property type="term" value="P:fatty acid beta-oxidation"/>
    <property type="evidence" value="ECO:0007669"/>
    <property type="project" value="TreeGrafter"/>
</dbReference>
<dbReference type="SUPFAM" id="SSF52096">
    <property type="entry name" value="ClpP/crotonase"/>
    <property type="match status" value="1"/>
</dbReference>
<dbReference type="PANTHER" id="PTHR11941:SF54">
    <property type="entry name" value="ENOYL-COA HYDRATASE, MITOCHONDRIAL"/>
    <property type="match status" value="1"/>
</dbReference>
<organism evidence="1">
    <name type="scientific">Streptomyces sp. NBC_00180</name>
    <dbReference type="NCBI Taxonomy" id="2903632"/>
    <lineage>
        <taxon>Bacteria</taxon>
        <taxon>Bacillati</taxon>
        <taxon>Actinomycetota</taxon>
        <taxon>Actinomycetes</taxon>
        <taxon>Kitasatosporales</taxon>
        <taxon>Streptomycetaceae</taxon>
        <taxon>Streptomyces</taxon>
    </lineage>
</organism>
<dbReference type="GO" id="GO:0003824">
    <property type="term" value="F:catalytic activity"/>
    <property type="evidence" value="ECO:0007669"/>
    <property type="project" value="UniProtKB-ARBA"/>
</dbReference>
<dbReference type="InterPro" id="IPR001753">
    <property type="entry name" value="Enoyl-CoA_hydra/iso"/>
</dbReference>